<dbReference type="GO" id="GO:0004674">
    <property type="term" value="F:protein serine/threonine kinase activity"/>
    <property type="evidence" value="ECO:0007669"/>
    <property type="project" value="UniProtKB-KW"/>
</dbReference>
<keyword evidence="5 8" id="KW-0547">Nucleotide-binding</keyword>
<dbReference type="SMART" id="SM00220">
    <property type="entry name" value="S_TKc"/>
    <property type="match status" value="1"/>
</dbReference>
<feature type="region of interest" description="Disordered" evidence="9">
    <location>
        <begin position="345"/>
        <end position="368"/>
    </location>
</feature>
<dbReference type="Gene3D" id="3.30.200.20">
    <property type="entry name" value="Phosphorylase Kinase, domain 1"/>
    <property type="match status" value="1"/>
</dbReference>
<dbReference type="PANTHER" id="PTHR43289">
    <property type="entry name" value="MITOGEN-ACTIVATED PROTEIN KINASE KINASE KINASE 20-RELATED"/>
    <property type="match status" value="1"/>
</dbReference>
<dbReference type="Pfam" id="PF11611">
    <property type="entry name" value="DUF4352"/>
    <property type="match status" value="1"/>
</dbReference>
<evidence type="ECO:0000313" key="12">
    <source>
        <dbReference type="EMBL" id="RMI31720.1"/>
    </source>
</evidence>
<keyword evidence="6" id="KW-0418">Kinase</keyword>
<evidence type="ECO:0000256" key="6">
    <source>
        <dbReference type="ARBA" id="ARBA00022777"/>
    </source>
</evidence>
<dbReference type="EC" id="2.7.11.1" evidence="1"/>
<sequence>MWMDLAEFAGYRLEELVGRGGMGEVWRARTPDGRTVAVKILASTLSGDPEYRQRFEREARLGMRLRDPHLVPIHDFGEHDGSLFLVMDFVEGTDLAQRLRGGPLEPAAAVAVLTQLAAALDVVHAADLVHRDVKPANVLLDRAGSAYLIDFGIARAGDTTSLTATNMAVGTWAYMAPERFTGTVDARADIYALGCVLYECLTGSRPYGNGDPAQQMHGHLMSAPTPASAVNSAVPLAVDAALASALAKDPADRPPTAGAFATAVRQAFDGEPVVWHQVPPTTGRESSSRQSDVRQQVPSAAAGTGGTEVRQDFNGAQPGARQQVPLATGAGTVWPAGPAPTAQLPPTALDHSGGQRLSNGGPFPGGAGPAPTRAFAADSAGWPVEAPYAGGYPAAYATAPRADSRRGRLLVPLTAIAAVVVLIVIGIATLSRHARTTDTAGKPAGTTTRVVAGQPPTTGRAAPPPKPGSAIQAPGLHTPVRSGGLEFTVTAVESNVPTIGRAKAKGGFVVVTVNVTDVDDIAANFFTGLQQLIDSGGRVVDEDIKGENAYRTAHSATDRMFGIDPGQTVTAHLVFDLPAGAAPGYLQLRDGPVHPAVMVALN</sequence>
<dbReference type="Pfam" id="PF00069">
    <property type="entry name" value="Pkinase"/>
    <property type="match status" value="1"/>
</dbReference>
<keyword evidence="4" id="KW-0732">Signal</keyword>
<dbReference type="InterPro" id="IPR017441">
    <property type="entry name" value="Protein_kinase_ATP_BS"/>
</dbReference>
<dbReference type="CDD" id="cd14014">
    <property type="entry name" value="STKc_PknB_like"/>
    <property type="match status" value="1"/>
</dbReference>
<evidence type="ECO:0000256" key="3">
    <source>
        <dbReference type="ARBA" id="ARBA00022679"/>
    </source>
</evidence>
<accession>A0A3M2L4T4</accession>
<dbReference type="PROSITE" id="PS00108">
    <property type="entry name" value="PROTEIN_KINASE_ST"/>
    <property type="match status" value="1"/>
</dbReference>
<dbReference type="InterPro" id="IPR029050">
    <property type="entry name" value="Immunoprotect_excell_Ig-like"/>
</dbReference>
<keyword evidence="2" id="KW-0723">Serine/threonine-protein kinase</keyword>
<feature type="region of interest" description="Disordered" evidence="9">
    <location>
        <begin position="437"/>
        <end position="468"/>
    </location>
</feature>
<keyword evidence="13" id="KW-1185">Reference proteome</keyword>
<evidence type="ECO:0000256" key="10">
    <source>
        <dbReference type="SAM" id="Phobius"/>
    </source>
</evidence>
<dbReference type="InterPro" id="IPR008271">
    <property type="entry name" value="Ser/Thr_kinase_AS"/>
</dbReference>
<feature type="compositionally biased region" description="Low complexity" evidence="9">
    <location>
        <begin position="284"/>
        <end position="299"/>
    </location>
</feature>
<evidence type="ECO:0000256" key="4">
    <source>
        <dbReference type="ARBA" id="ARBA00022729"/>
    </source>
</evidence>
<dbReference type="InterPro" id="IPR011009">
    <property type="entry name" value="Kinase-like_dom_sf"/>
</dbReference>
<dbReference type="PANTHER" id="PTHR43289:SF6">
    <property type="entry name" value="SERINE_THREONINE-PROTEIN KINASE NEKL-3"/>
    <property type="match status" value="1"/>
</dbReference>
<evidence type="ECO:0000256" key="8">
    <source>
        <dbReference type="PROSITE-ProRule" id="PRU10141"/>
    </source>
</evidence>
<reference evidence="12 13" key="1">
    <citation type="submission" date="2018-10" db="EMBL/GenBank/DDBJ databases">
        <title>Isolation from cow dung.</title>
        <authorList>
            <person name="Ling L."/>
        </authorList>
    </citation>
    <scope>NUCLEOTIDE SEQUENCE [LARGE SCALE GENOMIC DNA]</scope>
    <source>
        <strain evidence="12 13">NEAU-LL90</strain>
    </source>
</reference>
<dbReference type="SUPFAM" id="SSF56112">
    <property type="entry name" value="Protein kinase-like (PK-like)"/>
    <property type="match status" value="1"/>
</dbReference>
<dbReference type="Gene3D" id="2.60.40.1240">
    <property type="match status" value="1"/>
</dbReference>
<dbReference type="Gene3D" id="1.10.510.10">
    <property type="entry name" value="Transferase(Phosphotransferase) domain 1"/>
    <property type="match status" value="1"/>
</dbReference>
<keyword evidence="10" id="KW-0812">Transmembrane</keyword>
<evidence type="ECO:0000259" key="11">
    <source>
        <dbReference type="PROSITE" id="PS50011"/>
    </source>
</evidence>
<gene>
    <name evidence="12" type="ORF">EBN03_16065</name>
</gene>
<keyword evidence="7 8" id="KW-0067">ATP-binding</keyword>
<evidence type="ECO:0000313" key="13">
    <source>
        <dbReference type="Proteomes" id="UP000279275"/>
    </source>
</evidence>
<evidence type="ECO:0000256" key="9">
    <source>
        <dbReference type="SAM" id="MobiDB-lite"/>
    </source>
</evidence>
<keyword evidence="10" id="KW-1133">Transmembrane helix</keyword>
<proteinExistence type="predicted"/>
<dbReference type="Proteomes" id="UP000279275">
    <property type="component" value="Unassembled WGS sequence"/>
</dbReference>
<feature type="region of interest" description="Disordered" evidence="9">
    <location>
        <begin position="275"/>
        <end position="320"/>
    </location>
</feature>
<dbReference type="FunFam" id="1.10.510.10:FF:000021">
    <property type="entry name" value="Serine/threonine protein kinase"/>
    <property type="match status" value="1"/>
</dbReference>
<dbReference type="EMBL" id="RFFH01000006">
    <property type="protein sequence ID" value="RMI31720.1"/>
    <property type="molecule type" value="Genomic_DNA"/>
</dbReference>
<dbReference type="InterPro" id="IPR029051">
    <property type="entry name" value="DUF4352"/>
</dbReference>
<feature type="binding site" evidence="8">
    <location>
        <position position="39"/>
    </location>
    <ligand>
        <name>ATP</name>
        <dbReference type="ChEBI" id="CHEBI:30616"/>
    </ligand>
</feature>
<dbReference type="PROSITE" id="PS00107">
    <property type="entry name" value="PROTEIN_KINASE_ATP"/>
    <property type="match status" value="1"/>
</dbReference>
<dbReference type="AlphaFoldDB" id="A0A3M2L4T4"/>
<keyword evidence="10" id="KW-0472">Membrane</keyword>
<dbReference type="InterPro" id="IPR000719">
    <property type="entry name" value="Prot_kinase_dom"/>
</dbReference>
<evidence type="ECO:0000256" key="5">
    <source>
        <dbReference type="ARBA" id="ARBA00022741"/>
    </source>
</evidence>
<evidence type="ECO:0000256" key="1">
    <source>
        <dbReference type="ARBA" id="ARBA00012513"/>
    </source>
</evidence>
<feature type="transmembrane region" description="Helical" evidence="10">
    <location>
        <begin position="409"/>
        <end position="430"/>
    </location>
</feature>
<dbReference type="GO" id="GO:0005524">
    <property type="term" value="F:ATP binding"/>
    <property type="evidence" value="ECO:0007669"/>
    <property type="project" value="UniProtKB-UniRule"/>
</dbReference>
<name>A0A3M2L4T4_9NOCA</name>
<organism evidence="12 13">
    <name type="scientific">Nocardia stercoris</name>
    <dbReference type="NCBI Taxonomy" id="2483361"/>
    <lineage>
        <taxon>Bacteria</taxon>
        <taxon>Bacillati</taxon>
        <taxon>Actinomycetota</taxon>
        <taxon>Actinomycetes</taxon>
        <taxon>Mycobacteriales</taxon>
        <taxon>Nocardiaceae</taxon>
        <taxon>Nocardia</taxon>
    </lineage>
</organism>
<keyword evidence="3" id="KW-0808">Transferase</keyword>
<evidence type="ECO:0000256" key="2">
    <source>
        <dbReference type="ARBA" id="ARBA00022527"/>
    </source>
</evidence>
<protein>
    <recommendedName>
        <fullName evidence="1">non-specific serine/threonine protein kinase</fullName>
        <ecNumber evidence="1">2.7.11.1</ecNumber>
    </recommendedName>
</protein>
<dbReference type="PROSITE" id="PS50011">
    <property type="entry name" value="PROTEIN_KINASE_DOM"/>
    <property type="match status" value="1"/>
</dbReference>
<feature type="domain" description="Protein kinase" evidence="11">
    <location>
        <begin position="11"/>
        <end position="268"/>
    </location>
</feature>
<comment type="caution">
    <text evidence="12">The sequence shown here is derived from an EMBL/GenBank/DDBJ whole genome shotgun (WGS) entry which is preliminary data.</text>
</comment>
<evidence type="ECO:0000256" key="7">
    <source>
        <dbReference type="ARBA" id="ARBA00022840"/>
    </source>
</evidence>